<evidence type="ECO:0000256" key="2">
    <source>
        <dbReference type="SAM" id="SignalP"/>
    </source>
</evidence>
<accession>A0AAV0V6C7</accession>
<gene>
    <name evidence="3" type="ORF">PDE001_LOCUS9314</name>
</gene>
<reference evidence="3" key="1">
    <citation type="submission" date="2022-12" db="EMBL/GenBank/DDBJ databases">
        <authorList>
            <person name="Webb A."/>
        </authorList>
    </citation>
    <scope>NUCLEOTIDE SEQUENCE</scope>
    <source>
        <strain evidence="3">Pd1</strain>
    </source>
</reference>
<keyword evidence="1" id="KW-0472">Membrane</keyword>
<feature type="signal peptide" evidence="2">
    <location>
        <begin position="1"/>
        <end position="23"/>
    </location>
</feature>
<dbReference type="EMBL" id="CANTFM010002045">
    <property type="protein sequence ID" value="CAI5744147.1"/>
    <property type="molecule type" value="Genomic_DNA"/>
</dbReference>
<keyword evidence="1" id="KW-1133">Transmembrane helix</keyword>
<evidence type="ECO:0000313" key="4">
    <source>
        <dbReference type="Proteomes" id="UP001162029"/>
    </source>
</evidence>
<keyword evidence="4" id="KW-1185">Reference proteome</keyword>
<evidence type="ECO:0000313" key="3">
    <source>
        <dbReference type="EMBL" id="CAI5744147.1"/>
    </source>
</evidence>
<organism evidence="3 4">
    <name type="scientific">Peronospora destructor</name>
    <dbReference type="NCBI Taxonomy" id="86335"/>
    <lineage>
        <taxon>Eukaryota</taxon>
        <taxon>Sar</taxon>
        <taxon>Stramenopiles</taxon>
        <taxon>Oomycota</taxon>
        <taxon>Peronosporomycetes</taxon>
        <taxon>Peronosporales</taxon>
        <taxon>Peronosporaceae</taxon>
        <taxon>Peronospora</taxon>
    </lineage>
</organism>
<dbReference type="Proteomes" id="UP001162029">
    <property type="component" value="Unassembled WGS sequence"/>
</dbReference>
<name>A0AAV0V6C7_9STRA</name>
<proteinExistence type="predicted"/>
<evidence type="ECO:0000256" key="1">
    <source>
        <dbReference type="SAM" id="Phobius"/>
    </source>
</evidence>
<comment type="caution">
    <text evidence="3">The sequence shown here is derived from an EMBL/GenBank/DDBJ whole genome shotgun (WGS) entry which is preliminary data.</text>
</comment>
<dbReference type="AlphaFoldDB" id="A0AAV0V6C7"/>
<keyword evidence="1" id="KW-0812">Transmembrane</keyword>
<feature type="transmembrane region" description="Helical" evidence="1">
    <location>
        <begin position="151"/>
        <end position="172"/>
    </location>
</feature>
<keyword evidence="2" id="KW-0732">Signal</keyword>
<feature type="chain" id="PRO_5043471617" evidence="2">
    <location>
        <begin position="24"/>
        <end position="207"/>
    </location>
</feature>
<protein>
    <submittedName>
        <fullName evidence="3">Uncharacterized protein</fullName>
    </submittedName>
</protein>
<sequence>MKMNKVFTALAVLCVATWTPVRGKEGIANVLNDSPSRNLRQEGALFASTLAQTGMTQDSTNPLRRRDQALVSTHRVYDPVSGLACSLVGECLACEESEKDESFCRETGFRQELQCPVPKDPKNESPVAKLEGDGRQTRFKVCLPADAARPGLAVVQFEAMIAVLFAVSVVLLRRERRNHMSLFDQRKDQGQCAGLLSGSATSDKVSD</sequence>